<evidence type="ECO:0000256" key="4">
    <source>
        <dbReference type="ARBA" id="ARBA00022801"/>
    </source>
</evidence>
<dbReference type="PANTHER" id="PTHR10885">
    <property type="entry name" value="ISOPENTENYL-DIPHOSPHATE DELTA-ISOMERASE"/>
    <property type="match status" value="1"/>
</dbReference>
<dbReference type="AlphaFoldDB" id="A0A1G7K751"/>
<evidence type="ECO:0000256" key="5">
    <source>
        <dbReference type="ARBA" id="ARBA00022842"/>
    </source>
</evidence>
<dbReference type="SUPFAM" id="SSF55811">
    <property type="entry name" value="Nudix"/>
    <property type="match status" value="1"/>
</dbReference>
<dbReference type="InterPro" id="IPR000086">
    <property type="entry name" value="NUDIX_hydrolase_dom"/>
</dbReference>
<evidence type="ECO:0000256" key="7">
    <source>
        <dbReference type="SAM" id="MobiDB-lite"/>
    </source>
</evidence>
<evidence type="ECO:0000256" key="3">
    <source>
        <dbReference type="ARBA" id="ARBA00022723"/>
    </source>
</evidence>
<organism evidence="9 10">
    <name type="scientific">Lentzea fradiae</name>
    <dbReference type="NCBI Taxonomy" id="200378"/>
    <lineage>
        <taxon>Bacteria</taxon>
        <taxon>Bacillati</taxon>
        <taxon>Actinomycetota</taxon>
        <taxon>Actinomycetes</taxon>
        <taxon>Pseudonocardiales</taxon>
        <taxon>Pseudonocardiaceae</taxon>
        <taxon>Lentzea</taxon>
    </lineage>
</organism>
<dbReference type="InterPro" id="IPR015797">
    <property type="entry name" value="NUDIX_hydrolase-like_dom_sf"/>
</dbReference>
<dbReference type="Gene3D" id="3.90.79.10">
    <property type="entry name" value="Nucleoside Triphosphate Pyrophosphohydrolase"/>
    <property type="match status" value="1"/>
</dbReference>
<evidence type="ECO:0000256" key="6">
    <source>
        <dbReference type="PIRSR" id="PIRSR017340-1"/>
    </source>
</evidence>
<dbReference type="PROSITE" id="PS51462">
    <property type="entry name" value="NUDIX"/>
    <property type="match status" value="1"/>
</dbReference>
<name>A0A1G7K751_9PSEU</name>
<dbReference type="GO" id="GO:0046872">
    <property type="term" value="F:metal ion binding"/>
    <property type="evidence" value="ECO:0007669"/>
    <property type="project" value="UniProtKB-KW"/>
</dbReference>
<dbReference type="InterPro" id="IPR020084">
    <property type="entry name" value="NUDIX_hydrolase_CS"/>
</dbReference>
<evidence type="ECO:0000259" key="8">
    <source>
        <dbReference type="PROSITE" id="PS51462"/>
    </source>
</evidence>
<evidence type="ECO:0000256" key="1">
    <source>
        <dbReference type="ARBA" id="ARBA00001946"/>
    </source>
</evidence>
<feature type="region of interest" description="Disordered" evidence="7">
    <location>
        <begin position="142"/>
        <end position="167"/>
    </location>
</feature>
<dbReference type="Proteomes" id="UP000199623">
    <property type="component" value="Unassembled WGS sequence"/>
</dbReference>
<dbReference type="Pfam" id="PF00293">
    <property type="entry name" value="NUDIX"/>
    <property type="match status" value="1"/>
</dbReference>
<proteinExistence type="inferred from homology"/>
<dbReference type="OrthoDB" id="67499at2"/>
<dbReference type="GO" id="GO:0016853">
    <property type="term" value="F:isomerase activity"/>
    <property type="evidence" value="ECO:0007669"/>
    <property type="project" value="UniProtKB-KW"/>
</dbReference>
<dbReference type="PIRSF" id="PIRSF017340">
    <property type="entry name" value="Nudix_hydro"/>
    <property type="match status" value="1"/>
</dbReference>
<dbReference type="PROSITE" id="PS00893">
    <property type="entry name" value="NUDIX_BOX"/>
    <property type="match status" value="1"/>
</dbReference>
<dbReference type="CDD" id="cd04697">
    <property type="entry name" value="NUDIX_Hydrolase"/>
    <property type="match status" value="1"/>
</dbReference>
<evidence type="ECO:0000313" key="9">
    <source>
        <dbReference type="EMBL" id="SDF32689.1"/>
    </source>
</evidence>
<gene>
    <name evidence="9" type="ORF">SAMN05216553_101104</name>
</gene>
<keyword evidence="4" id="KW-0378">Hydrolase</keyword>
<keyword evidence="10" id="KW-1185">Reference proteome</keyword>
<dbReference type="RefSeq" id="WP_090044403.1">
    <property type="nucleotide sequence ID" value="NZ_FNCC01000001.1"/>
</dbReference>
<feature type="binding site" evidence="6">
    <location>
        <position position="83"/>
    </location>
    <ligand>
        <name>Mg(2+)</name>
        <dbReference type="ChEBI" id="CHEBI:18420"/>
    </ligand>
</feature>
<sequence length="167" mass="19163">MINLYDEDANVIGEVTRERMRAENLWHGCATIVVLSLDGRRVYVHRRTDTKDVFPGLYDCTAGGVIDAGETPDEAAARELREELGVEVPLKELFTTRYVNDLTRYHAWVYEARTDGPFTHQPEEVAWGGWMDVDELRDRIGDPDWPLVPDGREIGQEWLRDHAPRPS</sequence>
<keyword evidence="3 6" id="KW-0479">Metal-binding</keyword>
<protein>
    <submittedName>
        <fullName evidence="9">Isopentenyldiphosphate isomerase</fullName>
    </submittedName>
</protein>
<comment type="cofactor">
    <cofactor evidence="1">
        <name>Mg(2+)</name>
        <dbReference type="ChEBI" id="CHEBI:18420"/>
    </cofactor>
</comment>
<comment type="similarity">
    <text evidence="2">Belongs to the Nudix hydrolase family.</text>
</comment>
<accession>A0A1G7K751</accession>
<evidence type="ECO:0000313" key="10">
    <source>
        <dbReference type="Proteomes" id="UP000199623"/>
    </source>
</evidence>
<keyword evidence="9" id="KW-0413">Isomerase</keyword>
<dbReference type="InterPro" id="IPR024195">
    <property type="entry name" value="NUDIX_hydrolase_YfcD_pred"/>
</dbReference>
<feature type="compositionally biased region" description="Basic and acidic residues" evidence="7">
    <location>
        <begin position="150"/>
        <end position="167"/>
    </location>
</feature>
<evidence type="ECO:0000256" key="2">
    <source>
        <dbReference type="ARBA" id="ARBA00005582"/>
    </source>
</evidence>
<feature type="binding site" evidence="6">
    <location>
        <position position="79"/>
    </location>
    <ligand>
        <name>Mg(2+)</name>
        <dbReference type="ChEBI" id="CHEBI:18420"/>
    </ligand>
</feature>
<dbReference type="PANTHER" id="PTHR10885:SF0">
    <property type="entry name" value="ISOPENTENYL-DIPHOSPHATE DELTA-ISOMERASE"/>
    <property type="match status" value="1"/>
</dbReference>
<reference evidence="10" key="1">
    <citation type="submission" date="2016-10" db="EMBL/GenBank/DDBJ databases">
        <authorList>
            <person name="Varghese N."/>
            <person name="Submissions S."/>
        </authorList>
    </citation>
    <scope>NUCLEOTIDE SEQUENCE [LARGE SCALE GENOMIC DNA]</scope>
    <source>
        <strain evidence="10">CGMCC 4.3506</strain>
    </source>
</reference>
<dbReference type="GO" id="GO:0016817">
    <property type="term" value="F:hydrolase activity, acting on acid anhydrides"/>
    <property type="evidence" value="ECO:0007669"/>
    <property type="project" value="InterPro"/>
</dbReference>
<dbReference type="EMBL" id="FNCC01000001">
    <property type="protein sequence ID" value="SDF32689.1"/>
    <property type="molecule type" value="Genomic_DNA"/>
</dbReference>
<keyword evidence="5 6" id="KW-0460">Magnesium</keyword>
<dbReference type="STRING" id="200378.SAMN05216553_101104"/>
<feature type="domain" description="Nudix hydrolase" evidence="8">
    <location>
        <begin position="25"/>
        <end position="153"/>
    </location>
</feature>